<evidence type="ECO:0000313" key="3">
    <source>
        <dbReference type="Proteomes" id="UP001168146"/>
    </source>
</evidence>
<reference evidence="2" key="1">
    <citation type="submission" date="2021-12" db="EMBL/GenBank/DDBJ databases">
        <title>Black yeast isolated from Biological Soil Crust.</title>
        <authorList>
            <person name="Kurbessoian T."/>
        </authorList>
    </citation>
    <scope>NUCLEOTIDE SEQUENCE</scope>
    <source>
        <strain evidence="2">CCFEE 5208</strain>
    </source>
</reference>
<dbReference type="AlphaFoldDB" id="A0AAN6JLA0"/>
<feature type="region of interest" description="Disordered" evidence="1">
    <location>
        <begin position="90"/>
        <end position="115"/>
    </location>
</feature>
<feature type="region of interest" description="Disordered" evidence="1">
    <location>
        <begin position="358"/>
        <end position="387"/>
    </location>
</feature>
<accession>A0AAN6JLA0</accession>
<comment type="caution">
    <text evidence="2">The sequence shown here is derived from an EMBL/GenBank/DDBJ whole genome shotgun (WGS) entry which is preliminary data.</text>
</comment>
<proteinExistence type="predicted"/>
<feature type="compositionally biased region" description="Basic and acidic residues" evidence="1">
    <location>
        <begin position="90"/>
        <end position="99"/>
    </location>
</feature>
<gene>
    <name evidence="2" type="ORF">LTR82_000375</name>
</gene>
<dbReference type="EMBL" id="JASUXU010000001">
    <property type="protein sequence ID" value="KAK0328445.1"/>
    <property type="molecule type" value="Genomic_DNA"/>
</dbReference>
<sequence>MRDRRNTVGGCASEACGGHQTEVPRPSGGEVGQRPQSRLQRMRSTIFGGDSKDRTEERAQSSSRRSTLVGAVLRPRRSLLNVLGRRDDAARPHVSENDNRGYGVVGSDDGESVSTFRPIHRDREYTPRESVEQWTNYGSSLYSDNFTDTTDSDTIRGQYLGDPARRRSNDTASMVNMNVGLRVRTLRRTSEFWRRSVGNLRQTAFLDSLRDVETPGQTADEAFALLNGGVGAPPAAAAEESGVVEMEVSRRSGTAGGLSSASTAASGRRSVVESDVAVAKRRNKLSALGMNNLLSKIGLRGTNRPGAAVEDDEAISPKTAVRKSHAGIGRADAFSREYRALVDVHAAAYGIYENSVLGDGASARPSDTGTRNDSAAAKASAEVTQNTTAVRDPAVEAEIAHLERMLQAKPDMASTRSRSSTLECELAFDPQWRPDDPREYSRRHHLSRLFGSEPVDPWELVTTKKPSEESLAGGALTEHIQTMPTCLPLTALMTHIRTAYQARQHDAKQHRAAIHAQRDRERRTVGLLEIALRSQQGSIDSLTAADPGVFFTRQAETVRPWRARGKGKVREGWAGGKQRGDDGHGV</sequence>
<feature type="region of interest" description="Disordered" evidence="1">
    <location>
        <begin position="1"/>
        <end position="68"/>
    </location>
</feature>
<dbReference type="Proteomes" id="UP001168146">
    <property type="component" value="Unassembled WGS sequence"/>
</dbReference>
<organism evidence="2 3">
    <name type="scientific">Friedmanniomyces endolithicus</name>
    <dbReference type="NCBI Taxonomy" id="329885"/>
    <lineage>
        <taxon>Eukaryota</taxon>
        <taxon>Fungi</taxon>
        <taxon>Dikarya</taxon>
        <taxon>Ascomycota</taxon>
        <taxon>Pezizomycotina</taxon>
        <taxon>Dothideomycetes</taxon>
        <taxon>Dothideomycetidae</taxon>
        <taxon>Mycosphaerellales</taxon>
        <taxon>Teratosphaeriaceae</taxon>
        <taxon>Friedmanniomyces</taxon>
    </lineage>
</organism>
<name>A0AAN6JLA0_9PEZI</name>
<feature type="compositionally biased region" description="Polar residues" evidence="1">
    <location>
        <begin position="34"/>
        <end position="43"/>
    </location>
</feature>
<evidence type="ECO:0000256" key="1">
    <source>
        <dbReference type="SAM" id="MobiDB-lite"/>
    </source>
</evidence>
<feature type="compositionally biased region" description="Basic and acidic residues" evidence="1">
    <location>
        <begin position="50"/>
        <end position="59"/>
    </location>
</feature>
<protein>
    <submittedName>
        <fullName evidence="2">Uncharacterized protein</fullName>
    </submittedName>
</protein>
<evidence type="ECO:0000313" key="2">
    <source>
        <dbReference type="EMBL" id="KAK0328445.1"/>
    </source>
</evidence>
<feature type="region of interest" description="Disordered" evidence="1">
    <location>
        <begin position="562"/>
        <end position="586"/>
    </location>
</feature>